<dbReference type="EMBL" id="CDSF01000079">
    <property type="protein sequence ID" value="CEO97654.1"/>
    <property type="molecule type" value="Genomic_DNA"/>
</dbReference>
<evidence type="ECO:0000313" key="3">
    <source>
        <dbReference type="EMBL" id="CEO97654.1"/>
    </source>
</evidence>
<dbReference type="Proteomes" id="UP000290189">
    <property type="component" value="Unassembled WGS sequence"/>
</dbReference>
<reference evidence="4 6" key="2">
    <citation type="submission" date="2018-03" db="EMBL/GenBank/DDBJ databases">
        <authorList>
            <person name="Fogelqvist J."/>
        </authorList>
    </citation>
    <scope>NUCLEOTIDE SEQUENCE [LARGE SCALE GENOMIC DNA]</scope>
</reference>
<feature type="repeat" description="WD" evidence="1">
    <location>
        <begin position="750"/>
        <end position="789"/>
    </location>
</feature>
<dbReference type="PANTHER" id="PTHR44525">
    <property type="entry name" value="WD REPEAT-CONTAINING PROTEIN 27"/>
    <property type="match status" value="1"/>
</dbReference>
<evidence type="ECO:0008006" key="7">
    <source>
        <dbReference type="Google" id="ProtNLM"/>
    </source>
</evidence>
<evidence type="ECO:0000256" key="2">
    <source>
        <dbReference type="SAM" id="MobiDB-lite"/>
    </source>
</evidence>
<dbReference type="Gene3D" id="2.130.10.10">
    <property type="entry name" value="YVTN repeat-like/Quinoprotein amine dehydrogenase"/>
    <property type="match status" value="3"/>
</dbReference>
<evidence type="ECO:0000313" key="5">
    <source>
        <dbReference type="Proteomes" id="UP000039324"/>
    </source>
</evidence>
<dbReference type="Pfam" id="PF00400">
    <property type="entry name" value="WD40"/>
    <property type="match status" value="4"/>
</dbReference>
<evidence type="ECO:0000256" key="1">
    <source>
        <dbReference type="PROSITE-ProRule" id="PRU00221"/>
    </source>
</evidence>
<proteinExistence type="predicted"/>
<dbReference type="InterPro" id="IPR001680">
    <property type="entry name" value="WD40_rpt"/>
</dbReference>
<dbReference type="AlphaFoldDB" id="A0A0G4IR86"/>
<dbReference type="SUPFAM" id="SSF50978">
    <property type="entry name" value="WD40 repeat-like"/>
    <property type="match status" value="2"/>
</dbReference>
<dbReference type="PROSITE" id="PS50082">
    <property type="entry name" value="WD_REPEATS_2"/>
    <property type="match status" value="2"/>
</dbReference>
<keyword evidence="4" id="KW-0496">Mitochondrion</keyword>
<dbReference type="InterPro" id="IPR042411">
    <property type="entry name" value="WDR27"/>
</dbReference>
<organism evidence="3 5">
    <name type="scientific">Plasmodiophora brassicae</name>
    <name type="common">Clubroot disease agent</name>
    <dbReference type="NCBI Taxonomy" id="37360"/>
    <lineage>
        <taxon>Eukaryota</taxon>
        <taxon>Sar</taxon>
        <taxon>Rhizaria</taxon>
        <taxon>Endomyxa</taxon>
        <taxon>Phytomyxea</taxon>
        <taxon>Plasmodiophorida</taxon>
        <taxon>Plasmodiophoridae</taxon>
        <taxon>Plasmodiophora</taxon>
    </lineage>
</organism>
<dbReference type="OrthoDB" id="20669at2759"/>
<dbReference type="PROSITE" id="PS50294">
    <property type="entry name" value="WD_REPEATS_REGION"/>
    <property type="match status" value="2"/>
</dbReference>
<dbReference type="Proteomes" id="UP000039324">
    <property type="component" value="Unassembled WGS sequence"/>
</dbReference>
<accession>A0A0G4IR86</accession>
<dbReference type="STRING" id="37360.A0A0G4IR86"/>
<evidence type="ECO:0000313" key="6">
    <source>
        <dbReference type="Proteomes" id="UP000290189"/>
    </source>
</evidence>
<evidence type="ECO:0000313" key="4">
    <source>
        <dbReference type="EMBL" id="SPQ97950.1"/>
    </source>
</evidence>
<feature type="region of interest" description="Disordered" evidence="2">
    <location>
        <begin position="406"/>
        <end position="428"/>
    </location>
</feature>
<dbReference type="OMA" id="FAQFYYI"/>
<keyword evidence="1" id="KW-0853">WD repeat</keyword>
<dbReference type="InterPro" id="IPR036322">
    <property type="entry name" value="WD40_repeat_dom_sf"/>
</dbReference>
<dbReference type="SMART" id="SM00320">
    <property type="entry name" value="WD40"/>
    <property type="match status" value="9"/>
</dbReference>
<dbReference type="PANTHER" id="PTHR44525:SF1">
    <property type="entry name" value="WD REPEAT-CONTAINING PROTEIN 27"/>
    <property type="match status" value="1"/>
</dbReference>
<dbReference type="InterPro" id="IPR015943">
    <property type="entry name" value="WD40/YVTN_repeat-like_dom_sf"/>
</dbReference>
<feature type="repeat" description="WD" evidence="1">
    <location>
        <begin position="491"/>
        <end position="524"/>
    </location>
</feature>
<gene>
    <name evidence="3" type="ORF">PBRA_000999</name>
    <name evidence="4" type="ORF">PLBR_LOCUS5165</name>
</gene>
<sequence length="789" mass="84299">MSSEDDAIWTDAWQISVPTPSACLAASEYWAIGTGIPTGGVIIVDMRPGAARIHQCRGDHASAITAVAVADSIAASCSRDAIVFWDLRPGLTSFVGRVLPLDPFDSVVSCVFCRGGSVLAIVDESGAIRFVSSQSGMVLSTLRHRHCCAMAFAGEQFVSVGSDGSLNIWTKTDLTYQTMLPSASPANSVAVHPDTTRFAIATTDGHISLFDIISDAECRYLGRVNLFRMIEESRDTLEGVCPDDAAADDDDDALVMSMTVIGMTWLGPSSSLVIITTTAICVLNGDSLDLLAVKELAAIQSTCGIAASSDGSTITSLMAGAFSNTLVATQFHVRRFMRSSATTVTLGESYGIDDDLPEGSPLLNSTFSSRVKTTKKPSKSSLNHPILFHARVRSTGYGDTRQPRQVMFSRPGPKPVKKQARPAAGTGPSRNYPIDCELICTPENRWETPVHSGPVNAVSFSSSGNSFLTCSTDGSTRLHKSGPSKRHSLILTGHTGSVKTCNWSSSSTLLVTASADRSVAIYELPRLDPVCRITHTHSNLAGSTARGNSPLSGEVSDASFFYGDAFIAMCCRNEVALYKYRLGSASGIHNDLARPFQDYRFARVACFKRDIESNSAITRICARNSKASRLVLAGTRNREILAIDMAVGGTAVWSAGHAHGRPVHSISIASNAGNIAASDHNLFCTAAADSTAKLWDIRVSRPVRRFFGHTNRQKQVGLAISPCVRWVAVGSEDNLTFIYDVGSGRYLARLKSHRDAVSALAFNPSSPQLITAAYDGTLATFTSSASAYR</sequence>
<geneLocation type="mitochondrion" evidence="4"/>
<keyword evidence="5" id="KW-1185">Reference proteome</keyword>
<dbReference type="EMBL" id="OVEO01000008">
    <property type="protein sequence ID" value="SPQ97950.1"/>
    <property type="molecule type" value="Genomic_DNA"/>
</dbReference>
<reference evidence="3 5" key="1">
    <citation type="submission" date="2015-02" db="EMBL/GenBank/DDBJ databases">
        <authorList>
            <person name="Chooi Y.-H."/>
        </authorList>
    </citation>
    <scope>NUCLEOTIDE SEQUENCE [LARGE SCALE GENOMIC DNA]</scope>
    <source>
        <strain evidence="3">E3</strain>
    </source>
</reference>
<protein>
    <recommendedName>
        <fullName evidence="7">Anaphase-promoting complex subunit 4 WD40 domain-containing protein</fullName>
    </recommendedName>
</protein>
<name>A0A0G4IR86_PLABS</name>